<reference evidence="2 3" key="1">
    <citation type="journal article" date="2012" name="PLoS ONE">
        <title>The genome characteristics and predicted function of methyl-group oxidation pathway in the obligate aceticlastic methanogens, Methanosaeta spp.</title>
        <authorList>
            <person name="Zhu J."/>
            <person name="Zheng H."/>
            <person name="Ai G."/>
            <person name="Zhang G."/>
            <person name="Liu D."/>
            <person name="Liu X."/>
            <person name="Dong X."/>
        </authorList>
    </citation>
    <scope>NUCLEOTIDE SEQUENCE [LARGE SCALE GENOMIC DNA]</scope>
    <source>
        <strain evidence="2 3">6Ac</strain>
    </source>
</reference>
<dbReference type="EMBL" id="CP003117">
    <property type="protein sequence ID" value="AET64239.1"/>
    <property type="molecule type" value="Genomic_DNA"/>
</dbReference>
<dbReference type="AlphaFoldDB" id="G7WLD6"/>
<dbReference type="Proteomes" id="UP000005877">
    <property type="component" value="Chromosome"/>
</dbReference>
<dbReference type="PATRIC" id="fig|1110509.7.peg.963"/>
<dbReference type="KEGG" id="mhi:Mhar_0867"/>
<sequence>MTRGKSFGFILLALLFFLLASSTVQASDLQSPLTEEEWQLARLVNEYREESGLGAVLVTNSLTKVARAHVADLNAHHPDTATYGTGECNRHSWSSFGDWTAVCYTGSAQASAMWNKPREITESYTGNGYEVAYWSGQGATPSSAMGEWKNSAAHSDTILQQGIFAGTVWQAMGVAIDGDYAVIWFGTDTDPAGPVPVTDTSEAEAAYAGLTLAARKGEYAPGETVEFVLRKVTPGSASLVGAYYEIEKDVDGEWRSYYRTSPDNWRFKTPVIEFGGVAKAIQWDQRQRGDPDNVASRGGYRMKFFAPEAFDGFLTAEFAIV</sequence>
<dbReference type="InterPro" id="IPR035940">
    <property type="entry name" value="CAP_sf"/>
</dbReference>
<dbReference type="Pfam" id="PF00188">
    <property type="entry name" value="CAP"/>
    <property type="match status" value="1"/>
</dbReference>
<protein>
    <submittedName>
        <fullName evidence="2">S-layer domain protein</fullName>
    </submittedName>
</protein>
<evidence type="ECO:0000259" key="1">
    <source>
        <dbReference type="Pfam" id="PF00188"/>
    </source>
</evidence>
<evidence type="ECO:0000313" key="2">
    <source>
        <dbReference type="EMBL" id="AET64239.1"/>
    </source>
</evidence>
<accession>G7WLD6</accession>
<evidence type="ECO:0000313" key="3">
    <source>
        <dbReference type="Proteomes" id="UP000005877"/>
    </source>
</evidence>
<organism evidence="2 3">
    <name type="scientific">Methanothrix harundinacea (strain 6Ac)</name>
    <name type="common">Methanosaeta harundinacea</name>
    <dbReference type="NCBI Taxonomy" id="1110509"/>
    <lineage>
        <taxon>Archaea</taxon>
        <taxon>Methanobacteriati</taxon>
        <taxon>Methanobacteriota</taxon>
        <taxon>Stenosarchaea group</taxon>
        <taxon>Methanomicrobia</taxon>
        <taxon>Methanotrichales</taxon>
        <taxon>Methanotrichaceae</taxon>
        <taxon>Methanothrix</taxon>
    </lineage>
</organism>
<keyword evidence="3" id="KW-1185">Reference proteome</keyword>
<dbReference type="Gene3D" id="3.40.33.10">
    <property type="entry name" value="CAP"/>
    <property type="match status" value="1"/>
</dbReference>
<proteinExistence type="predicted"/>
<name>G7WLD6_METH6</name>
<feature type="domain" description="SCP" evidence="1">
    <location>
        <begin position="42"/>
        <end position="160"/>
    </location>
</feature>
<gene>
    <name evidence="2" type="ordered locus">Mhar_0867</name>
</gene>
<dbReference type="InterPro" id="IPR014044">
    <property type="entry name" value="CAP_dom"/>
</dbReference>
<dbReference type="STRING" id="1110509.Mhar_0867"/>
<dbReference type="HOGENOM" id="CLU_864986_0_0_2"/>